<dbReference type="EMBL" id="BK014831">
    <property type="protein sequence ID" value="DAD77705.1"/>
    <property type="molecule type" value="Genomic_DNA"/>
</dbReference>
<organism evidence="1">
    <name type="scientific">Siphoviridae sp. ctCOj19</name>
    <dbReference type="NCBI Taxonomy" id="2826193"/>
    <lineage>
        <taxon>Viruses</taxon>
        <taxon>Duplodnaviria</taxon>
        <taxon>Heunggongvirae</taxon>
        <taxon>Uroviricota</taxon>
        <taxon>Caudoviricetes</taxon>
    </lineage>
</organism>
<evidence type="ECO:0000313" key="1">
    <source>
        <dbReference type="EMBL" id="DAD77705.1"/>
    </source>
</evidence>
<protein>
    <submittedName>
        <fullName evidence="1">Uncharacterized protein</fullName>
    </submittedName>
</protein>
<proteinExistence type="predicted"/>
<reference evidence="1" key="1">
    <citation type="journal article" date="2021" name="Proc. Natl. Acad. Sci. U.S.A.">
        <title>A Catalog of Tens of Thousands of Viruses from Human Metagenomes Reveals Hidden Associations with Chronic Diseases.</title>
        <authorList>
            <person name="Tisza M.J."/>
            <person name="Buck C.B."/>
        </authorList>
    </citation>
    <scope>NUCLEOTIDE SEQUENCE</scope>
    <source>
        <strain evidence="1">CtCOj19</strain>
    </source>
</reference>
<accession>A0A8S5M5U7</accession>
<name>A0A8S5M5U7_9CAUD</name>
<sequence length="134" mass="15594">MWGGKFAPHKTYKTMKQELRDLFLPEFAFIEDDKPNGKLHGRNVILHTRTMSVIEVLDKDEVLYIEPHILKRTFVYVNPYAAVEHKVAILHVCATMDVVADRETIMNNILAPVADWFCQYCAWEDKNIMEEGLL</sequence>